<protein>
    <submittedName>
        <fullName evidence="1">Uncharacterized protein</fullName>
    </submittedName>
</protein>
<reference evidence="1" key="1">
    <citation type="journal article" date="2019" name="Sci. Rep.">
        <title>Draft genome of Tanacetum cinerariifolium, the natural source of mosquito coil.</title>
        <authorList>
            <person name="Yamashiro T."/>
            <person name="Shiraishi A."/>
            <person name="Satake H."/>
            <person name="Nakayama K."/>
        </authorList>
    </citation>
    <scope>NUCLEOTIDE SEQUENCE</scope>
</reference>
<proteinExistence type="predicted"/>
<dbReference type="EMBL" id="BKCJ011238479">
    <property type="protein sequence ID" value="GFD08439.1"/>
    <property type="molecule type" value="Genomic_DNA"/>
</dbReference>
<evidence type="ECO:0000313" key="1">
    <source>
        <dbReference type="EMBL" id="GFD08439.1"/>
    </source>
</evidence>
<gene>
    <name evidence="1" type="ORF">Tci_880408</name>
</gene>
<name>A0A699TGH2_TANCI</name>
<accession>A0A699TGH2</accession>
<organism evidence="1">
    <name type="scientific">Tanacetum cinerariifolium</name>
    <name type="common">Dalmatian daisy</name>
    <name type="synonym">Chrysanthemum cinerariifolium</name>
    <dbReference type="NCBI Taxonomy" id="118510"/>
    <lineage>
        <taxon>Eukaryota</taxon>
        <taxon>Viridiplantae</taxon>
        <taxon>Streptophyta</taxon>
        <taxon>Embryophyta</taxon>
        <taxon>Tracheophyta</taxon>
        <taxon>Spermatophyta</taxon>
        <taxon>Magnoliopsida</taxon>
        <taxon>eudicotyledons</taxon>
        <taxon>Gunneridae</taxon>
        <taxon>Pentapetalae</taxon>
        <taxon>asterids</taxon>
        <taxon>campanulids</taxon>
        <taxon>Asterales</taxon>
        <taxon>Asteraceae</taxon>
        <taxon>Asteroideae</taxon>
        <taxon>Anthemideae</taxon>
        <taxon>Anthemidinae</taxon>
        <taxon>Tanacetum</taxon>
    </lineage>
</organism>
<dbReference type="AlphaFoldDB" id="A0A699TGH2"/>
<feature type="non-terminal residue" evidence="1">
    <location>
        <position position="1"/>
    </location>
</feature>
<sequence length="52" mass="5990">IIHGHQTLSVYQDNAIVTLKKECIFYSTVREETLNSARSGYPRMKNIDVVFC</sequence>
<comment type="caution">
    <text evidence="1">The sequence shown here is derived from an EMBL/GenBank/DDBJ whole genome shotgun (WGS) entry which is preliminary data.</text>
</comment>